<feature type="compositionally biased region" description="Pro residues" evidence="1">
    <location>
        <begin position="568"/>
        <end position="583"/>
    </location>
</feature>
<organism evidence="2 3">
    <name type="scientific">Aphanomyces invadans</name>
    <dbReference type="NCBI Taxonomy" id="157072"/>
    <lineage>
        <taxon>Eukaryota</taxon>
        <taxon>Sar</taxon>
        <taxon>Stramenopiles</taxon>
        <taxon>Oomycota</taxon>
        <taxon>Saprolegniomycetes</taxon>
        <taxon>Saprolegniales</taxon>
        <taxon>Verrucalvaceae</taxon>
        <taxon>Aphanomyces</taxon>
    </lineage>
</organism>
<feature type="compositionally biased region" description="Low complexity" evidence="1">
    <location>
        <begin position="243"/>
        <end position="275"/>
    </location>
</feature>
<name>A0A418B600_9STRA</name>
<gene>
    <name evidence="2" type="ORF">DYB32_001643</name>
</gene>
<dbReference type="VEuPathDB" id="FungiDB:H310_06387"/>
<evidence type="ECO:0000313" key="3">
    <source>
        <dbReference type="Proteomes" id="UP000285060"/>
    </source>
</evidence>
<dbReference type="EMBL" id="QUSY01000077">
    <property type="protein sequence ID" value="RHY33407.1"/>
    <property type="molecule type" value="Genomic_DNA"/>
</dbReference>
<evidence type="ECO:0000313" key="2">
    <source>
        <dbReference type="EMBL" id="RHY33407.1"/>
    </source>
</evidence>
<accession>A0A418B600</accession>
<feature type="region of interest" description="Disordered" evidence="1">
    <location>
        <begin position="562"/>
        <end position="591"/>
    </location>
</feature>
<dbReference type="AlphaFoldDB" id="A0A418B600"/>
<protein>
    <submittedName>
        <fullName evidence="2">Uncharacterized protein</fullName>
    </submittedName>
</protein>
<evidence type="ECO:0000256" key="1">
    <source>
        <dbReference type="SAM" id="MobiDB-lite"/>
    </source>
</evidence>
<comment type="caution">
    <text evidence="2">The sequence shown here is derived from an EMBL/GenBank/DDBJ whole genome shotgun (WGS) entry which is preliminary data.</text>
</comment>
<dbReference type="Proteomes" id="UP000285060">
    <property type="component" value="Unassembled WGS sequence"/>
</dbReference>
<dbReference type="VEuPathDB" id="FungiDB:H310_06386"/>
<sequence>MRVATSIAIAASFVQAQGGIGLGPPVLPDVLSTLVEAYKPLLTDFAQSQLPASIGNCGEANPPLPCSEMGNLYDTQSTFYQVRARWASGINSMRLTDLKMTFDDVGAMSLALQVNFAQLPVSLLVKGCGGFLGCTTVLDNTKSCCGSDKNVALTATAKCSEAYPFVTGFELTQAKITPAINVEIDIFGKPFKVADVTPSIESGLKDAAGKFLSTNGVDLLNDQIKQLFGDKIYCTQRSKDSQTTTVAPTTTAATTTPAPPVNTTLPPVNTTSPSTDASISGSTPSPLTCTLEDCNCLIQGNKHAASDATIQVSVRSTMLMPRWMIATGMTMLLATHSSAQLVDVGPPVLPDVLSTLLDAYKPLLSGFAQANLPATIGNCKEGNAPSNCTNVGNLYEVKETFYHVKARWISGLNTMRLDDVAVKFDESSGAMTLSLKVYFAQLPASLLVEACAGSLGCAKFLDSTKTCCGTAKTVAMTATAKCSERAPFLHAFAISDATILPGISLTIDVMGHTFEVADITKSVIQGVKDSAGNFLATQGMDLINSQLQSVFGDKVYCSRASRDAETPPVKPITMPPTMTPVPETPATTTKN</sequence>
<feature type="region of interest" description="Disordered" evidence="1">
    <location>
        <begin position="243"/>
        <end position="281"/>
    </location>
</feature>
<keyword evidence="3" id="KW-1185">Reference proteome</keyword>
<reference evidence="2 3" key="1">
    <citation type="submission" date="2018-08" db="EMBL/GenBank/DDBJ databases">
        <title>Aphanomyces genome sequencing and annotation.</title>
        <authorList>
            <person name="Minardi D."/>
            <person name="Oidtmann B."/>
            <person name="Van Der Giezen M."/>
            <person name="Studholme D.J."/>
        </authorList>
    </citation>
    <scope>NUCLEOTIDE SEQUENCE [LARGE SCALE GENOMIC DNA]</scope>
    <source>
        <strain evidence="2 3">NJM0002</strain>
    </source>
</reference>
<proteinExistence type="predicted"/>